<protein>
    <submittedName>
        <fullName evidence="1">Phage tail protein</fullName>
    </submittedName>
</protein>
<reference evidence="1" key="1">
    <citation type="journal article" date="2022" name="Front. Microbiol.">
        <title>New perspectives on an old grouping: The genomic and phenotypic variability of Oxalobacter formigenes and the implications for calcium oxalate stone prevention.</title>
        <authorList>
            <person name="Chmiel J.A."/>
            <person name="Carr C."/>
            <person name="Stuivenberg G.A."/>
            <person name="Venema R."/>
            <person name="Chanyi R.M."/>
            <person name="Al K.F."/>
            <person name="Giguere D."/>
            <person name="Say H."/>
            <person name="Akouris P.P."/>
            <person name="Dominguez Romero S.A."/>
            <person name="Kwong A."/>
            <person name="Tai V."/>
            <person name="Koval S.F."/>
            <person name="Razvi H."/>
            <person name="Bjazevic J."/>
            <person name="Burton J.P."/>
        </authorList>
    </citation>
    <scope>NUCLEOTIDE SEQUENCE</scope>
    <source>
        <strain evidence="1">WoOx3</strain>
    </source>
</reference>
<dbReference type="AlphaFoldDB" id="A0A9E9P336"/>
<dbReference type="Pfam" id="PF06891">
    <property type="entry name" value="P2_Phage_GpR"/>
    <property type="match status" value="1"/>
</dbReference>
<proteinExistence type="predicted"/>
<dbReference type="RefSeq" id="WP_269308815.1">
    <property type="nucleotide sequence ID" value="NZ_CP098242.1"/>
</dbReference>
<dbReference type="EMBL" id="CP098242">
    <property type="protein sequence ID" value="WAW09810.1"/>
    <property type="molecule type" value="Genomic_DNA"/>
</dbReference>
<sequence>MVPLLSWLYVHQIELLSNPDRRKTGIRFEADFNNRTMDISIELDLTEKVIVREDEKGKLSARHQQEPQFTPDYTDKFWQLYKGDDLLAEWYTDALKKP</sequence>
<dbReference type="Proteomes" id="UP001156215">
    <property type="component" value="Chromosome"/>
</dbReference>
<evidence type="ECO:0000313" key="1">
    <source>
        <dbReference type="EMBL" id="WAW09810.1"/>
    </source>
</evidence>
<evidence type="ECO:0000313" key="2">
    <source>
        <dbReference type="Proteomes" id="UP001156215"/>
    </source>
</evidence>
<gene>
    <name evidence="1" type="ORF">NB640_11400</name>
</gene>
<accession>A0A9E9P336</accession>
<keyword evidence="2" id="KW-1185">Reference proteome</keyword>
<organism evidence="1 2">
    <name type="scientific">Oxalobacter vibrioformis</name>
    <dbReference type="NCBI Taxonomy" id="933080"/>
    <lineage>
        <taxon>Bacteria</taxon>
        <taxon>Pseudomonadati</taxon>
        <taxon>Pseudomonadota</taxon>
        <taxon>Betaproteobacteria</taxon>
        <taxon>Burkholderiales</taxon>
        <taxon>Oxalobacteraceae</taxon>
        <taxon>Oxalobacter</taxon>
    </lineage>
</organism>
<name>A0A9E9P336_9BURK</name>
<dbReference type="InterPro" id="IPR009678">
    <property type="entry name" value="Phage_tail_completion_R"/>
</dbReference>
<dbReference type="KEGG" id="ovb:NB640_11400"/>